<name>A0A6J7WAX3_9CAUD</name>
<keyword evidence="1" id="KW-0966">Cell projection</keyword>
<proteinExistence type="predicted"/>
<keyword evidence="1" id="KW-0969">Cilium</keyword>
<sequence>MSIQENEMEFLKLTSLYDEELLINIAHIVSVNKHNDGAFVIVSRGESHTVRESAEYIAQHVYVCNKSYVNEVKG</sequence>
<keyword evidence="1" id="KW-0282">Flagellum</keyword>
<dbReference type="EMBL" id="LR798199">
    <property type="protein sequence ID" value="CAB5156085.1"/>
    <property type="molecule type" value="Genomic_DNA"/>
</dbReference>
<accession>A0A6J7WAX3</accession>
<gene>
    <name evidence="1" type="ORF">UFOVP150_47</name>
</gene>
<organism evidence="1">
    <name type="scientific">uncultured Caudovirales phage</name>
    <dbReference type="NCBI Taxonomy" id="2100421"/>
    <lineage>
        <taxon>Viruses</taxon>
        <taxon>Duplodnaviria</taxon>
        <taxon>Heunggongvirae</taxon>
        <taxon>Uroviricota</taxon>
        <taxon>Caudoviricetes</taxon>
        <taxon>Peduoviridae</taxon>
        <taxon>Maltschvirus</taxon>
        <taxon>Maltschvirus maltsch</taxon>
    </lineage>
</organism>
<evidence type="ECO:0000313" key="1">
    <source>
        <dbReference type="EMBL" id="CAB5156085.1"/>
    </source>
</evidence>
<protein>
    <submittedName>
        <fullName evidence="1">Flagellar</fullName>
    </submittedName>
</protein>
<reference evidence="1" key="1">
    <citation type="submission" date="2020-05" db="EMBL/GenBank/DDBJ databases">
        <authorList>
            <person name="Chiriac C."/>
            <person name="Salcher M."/>
            <person name="Ghai R."/>
            <person name="Kavagutti S V."/>
        </authorList>
    </citation>
    <scope>NUCLEOTIDE SEQUENCE</scope>
</reference>